<comment type="caution">
    <text evidence="1">The sequence shown here is derived from an EMBL/GenBank/DDBJ whole genome shotgun (WGS) entry which is preliminary data.</text>
</comment>
<keyword evidence="2" id="KW-1185">Reference proteome</keyword>
<accession>A0A1W0E5E4</accession>
<evidence type="ECO:0000313" key="2">
    <source>
        <dbReference type="Proteomes" id="UP000192758"/>
    </source>
</evidence>
<evidence type="ECO:0000313" key="1">
    <source>
        <dbReference type="EMBL" id="OQS54441.1"/>
    </source>
</evidence>
<proteinExistence type="predicted"/>
<name>A0A1W0E5E4_9MICR</name>
<gene>
    <name evidence="1" type="ORF">EHP00_1322</name>
</gene>
<dbReference type="Proteomes" id="UP000192758">
    <property type="component" value="Unassembled WGS sequence"/>
</dbReference>
<dbReference type="VEuPathDB" id="MicrosporidiaDB:EHP00_1322"/>
<dbReference type="EMBL" id="MNPJ01000020">
    <property type="protein sequence ID" value="OQS54441.1"/>
    <property type="molecule type" value="Genomic_DNA"/>
</dbReference>
<dbReference type="AlphaFoldDB" id="A0A1W0E5E4"/>
<sequence length="80" mass="9368">MYRKDRGVDALIDIICNKMDRNVEVPDLTFLNRRVGLGYNDTESLEFTNVKKKIINKAKKVHKQITNSDSIEIEVKRFKI</sequence>
<organism evidence="1 2">
    <name type="scientific">Ecytonucleospora hepatopenaei</name>
    <dbReference type="NCBI Taxonomy" id="646526"/>
    <lineage>
        <taxon>Eukaryota</taxon>
        <taxon>Fungi</taxon>
        <taxon>Fungi incertae sedis</taxon>
        <taxon>Microsporidia</taxon>
        <taxon>Enterocytozoonidae</taxon>
        <taxon>Ecytonucleospora</taxon>
    </lineage>
</organism>
<reference evidence="1 2" key="1">
    <citation type="journal article" date="2017" name="Environ. Microbiol.">
        <title>Decay of the glycolytic pathway and adaptation to intranuclear parasitism within Enterocytozoonidae microsporidia.</title>
        <authorList>
            <person name="Wiredu Boakye D."/>
            <person name="Jaroenlak P."/>
            <person name="Prachumwat A."/>
            <person name="Williams T.A."/>
            <person name="Bateman K.S."/>
            <person name="Itsathitphaisarn O."/>
            <person name="Sritunyalucksana K."/>
            <person name="Paszkiewicz K.H."/>
            <person name="Moore K.A."/>
            <person name="Stentiford G.D."/>
            <person name="Williams B.A."/>
        </authorList>
    </citation>
    <scope>NUCLEOTIDE SEQUENCE [LARGE SCALE GENOMIC DNA]</scope>
    <source>
        <strain evidence="1 2">TH1</strain>
    </source>
</reference>
<protein>
    <submittedName>
        <fullName evidence="1">Uncharacterized protein</fullName>
    </submittedName>
</protein>